<dbReference type="GO" id="GO:0009074">
    <property type="term" value="P:aromatic amino acid family catabolic process"/>
    <property type="evidence" value="ECO:0007669"/>
    <property type="project" value="TreeGrafter"/>
</dbReference>
<feature type="non-terminal residue" evidence="4">
    <location>
        <position position="750"/>
    </location>
</feature>
<name>A0A9P4I506_9PEZI</name>
<dbReference type="GO" id="GO:0000981">
    <property type="term" value="F:DNA-binding transcription factor activity, RNA polymerase II-specific"/>
    <property type="evidence" value="ECO:0007669"/>
    <property type="project" value="InterPro"/>
</dbReference>
<dbReference type="InterPro" id="IPR036864">
    <property type="entry name" value="Zn2-C6_fun-type_DNA-bd_sf"/>
</dbReference>
<keyword evidence="1" id="KW-0539">Nucleus</keyword>
<evidence type="ECO:0000256" key="2">
    <source>
        <dbReference type="SAM" id="MobiDB-lite"/>
    </source>
</evidence>
<accession>A0A9P4I506</accession>
<dbReference type="PROSITE" id="PS00463">
    <property type="entry name" value="ZN2_CY6_FUNGAL_1"/>
    <property type="match status" value="1"/>
</dbReference>
<keyword evidence="5" id="KW-1185">Reference proteome</keyword>
<protein>
    <recommendedName>
        <fullName evidence="3">Zn(2)-C6 fungal-type domain-containing protein</fullName>
    </recommendedName>
</protein>
<feature type="compositionally biased region" description="Basic and acidic residues" evidence="2">
    <location>
        <begin position="48"/>
        <end position="65"/>
    </location>
</feature>
<dbReference type="EMBL" id="ML978142">
    <property type="protein sequence ID" value="KAF2092820.1"/>
    <property type="molecule type" value="Genomic_DNA"/>
</dbReference>
<dbReference type="PROSITE" id="PS50048">
    <property type="entry name" value="ZN2_CY6_FUNGAL_2"/>
    <property type="match status" value="1"/>
</dbReference>
<dbReference type="PANTHER" id="PTHR31644:SF3">
    <property type="entry name" value="ZN(II)2CYS6 TRANSCRIPTION FACTOR (EUROFUNG)"/>
    <property type="match status" value="1"/>
</dbReference>
<feature type="non-terminal residue" evidence="4">
    <location>
        <position position="1"/>
    </location>
</feature>
<dbReference type="InterPro" id="IPR001138">
    <property type="entry name" value="Zn2Cys6_DnaBD"/>
</dbReference>
<proteinExistence type="predicted"/>
<comment type="caution">
    <text evidence="4">The sequence shown here is derived from an EMBL/GenBank/DDBJ whole genome shotgun (WGS) entry which is preliminary data.</text>
</comment>
<feature type="domain" description="Zn(2)-C6 fungal-type" evidence="3">
    <location>
        <begin position="9"/>
        <end position="45"/>
    </location>
</feature>
<dbReference type="SMART" id="SM00066">
    <property type="entry name" value="GAL4"/>
    <property type="match status" value="1"/>
</dbReference>
<evidence type="ECO:0000256" key="1">
    <source>
        <dbReference type="ARBA" id="ARBA00023242"/>
    </source>
</evidence>
<dbReference type="PANTHER" id="PTHR31644">
    <property type="entry name" value="TRANSCRIPTIONAL ACTIVATOR ARO80-RELATED"/>
    <property type="match status" value="1"/>
</dbReference>
<dbReference type="CDD" id="cd00067">
    <property type="entry name" value="GAL4"/>
    <property type="match status" value="1"/>
</dbReference>
<dbReference type="CDD" id="cd12148">
    <property type="entry name" value="fungal_TF_MHR"/>
    <property type="match status" value="1"/>
</dbReference>
<evidence type="ECO:0000259" key="3">
    <source>
        <dbReference type="PROSITE" id="PS50048"/>
    </source>
</evidence>
<dbReference type="GO" id="GO:0008270">
    <property type="term" value="F:zinc ion binding"/>
    <property type="evidence" value="ECO:0007669"/>
    <property type="project" value="InterPro"/>
</dbReference>
<dbReference type="Proteomes" id="UP000799772">
    <property type="component" value="Unassembled WGS sequence"/>
</dbReference>
<evidence type="ECO:0000313" key="4">
    <source>
        <dbReference type="EMBL" id="KAF2092820.1"/>
    </source>
</evidence>
<reference evidence="4" key="1">
    <citation type="journal article" date="2020" name="Stud. Mycol.">
        <title>101 Dothideomycetes genomes: a test case for predicting lifestyles and emergence of pathogens.</title>
        <authorList>
            <person name="Haridas S."/>
            <person name="Albert R."/>
            <person name="Binder M."/>
            <person name="Bloem J."/>
            <person name="Labutti K."/>
            <person name="Salamov A."/>
            <person name="Andreopoulos B."/>
            <person name="Baker S."/>
            <person name="Barry K."/>
            <person name="Bills G."/>
            <person name="Bluhm B."/>
            <person name="Cannon C."/>
            <person name="Castanera R."/>
            <person name="Culley D."/>
            <person name="Daum C."/>
            <person name="Ezra D."/>
            <person name="Gonzalez J."/>
            <person name="Henrissat B."/>
            <person name="Kuo A."/>
            <person name="Liang C."/>
            <person name="Lipzen A."/>
            <person name="Lutzoni F."/>
            <person name="Magnuson J."/>
            <person name="Mondo S."/>
            <person name="Nolan M."/>
            <person name="Ohm R."/>
            <person name="Pangilinan J."/>
            <person name="Park H.-J."/>
            <person name="Ramirez L."/>
            <person name="Alfaro M."/>
            <person name="Sun H."/>
            <person name="Tritt A."/>
            <person name="Yoshinaga Y."/>
            <person name="Zwiers L.-H."/>
            <person name="Turgeon B."/>
            <person name="Goodwin S."/>
            <person name="Spatafora J."/>
            <person name="Crous P."/>
            <person name="Grigoriev I."/>
        </authorList>
    </citation>
    <scope>NUCLEOTIDE SEQUENCE</scope>
    <source>
        <strain evidence="4">CBS 133067</strain>
    </source>
</reference>
<sequence>RDFQRAYKACLSCRKRKSRCEISAEDYAAGKPCARCRRELKTCVFTEERPASKQDKASRPREPHGAHTPAPVSAQGSSLGPTEEEDAMLKQAASDRELPEPSSMLADSVVRTVVSSGNDALNLLFQAASQRQNGTSDAHLFPSHNGGMDANGTPAARMPSSSAYLARPPATSTDVINVWKSCRFVKMGWFSAEEALWFMEMFYVNLSPLSPVVTDFYRQPANHPQLLIQEPMLCCTILCLSSRYNVLPEPGGLSRSYLIHERLWDYCQHIILRVVLGQERGLRAKTRTLGTVEALLLLTEWHPRALHFPPPNDGWDSDLLLTTVDDDNQDLQGQDADGRGRWLEDVINPAKRSDRMAWMLLGCALSLGHELQVFGEGDAETRQTMLEQYEEQASEQRYRLRKLLYVYTEQLAARLGCKSIASHTLGHNVGPTSSPTNGMYRSSTAWQYFMSAWIELTRLVKSVSEMLFPSGSTKHLLQNNRYISLIEHFQPLLSAFKDRNLDCSQLGDDFYDILRIEYQAARLYTFSLGLQVAVERMLSESEMNTRGEGRSAAHIDPTDYSFVQEVIDASLEILQITIKLGEAGRILYSPVRIFYRIITASIFLLKGMSLGVGSAKLRTALHMMTRVIEVLRSGALDDMHLGSRYATLLEMHLTRLQKSFTASTRPPHVEVNQPQMMPQYHDTRGNASSNSRIPLPDINGSLDTEDLNPAAVIEDWWTLPLDSSLVPFAADDSNGLSWLGDGSLDFIWNL</sequence>
<dbReference type="OrthoDB" id="2262349at2759"/>
<dbReference type="SUPFAM" id="SSF57701">
    <property type="entry name" value="Zn2/Cys6 DNA-binding domain"/>
    <property type="match status" value="1"/>
</dbReference>
<dbReference type="AlphaFoldDB" id="A0A9P4I506"/>
<evidence type="ECO:0000313" key="5">
    <source>
        <dbReference type="Proteomes" id="UP000799772"/>
    </source>
</evidence>
<organism evidence="4 5">
    <name type="scientific">Rhizodiscina lignyota</name>
    <dbReference type="NCBI Taxonomy" id="1504668"/>
    <lineage>
        <taxon>Eukaryota</taxon>
        <taxon>Fungi</taxon>
        <taxon>Dikarya</taxon>
        <taxon>Ascomycota</taxon>
        <taxon>Pezizomycotina</taxon>
        <taxon>Dothideomycetes</taxon>
        <taxon>Pleosporomycetidae</taxon>
        <taxon>Aulographales</taxon>
        <taxon>Rhizodiscinaceae</taxon>
        <taxon>Rhizodiscina</taxon>
    </lineage>
</organism>
<dbReference type="GO" id="GO:0045944">
    <property type="term" value="P:positive regulation of transcription by RNA polymerase II"/>
    <property type="evidence" value="ECO:0007669"/>
    <property type="project" value="TreeGrafter"/>
</dbReference>
<dbReference type="Gene3D" id="4.10.240.10">
    <property type="entry name" value="Zn(2)-C6 fungal-type DNA-binding domain"/>
    <property type="match status" value="1"/>
</dbReference>
<dbReference type="GO" id="GO:0005634">
    <property type="term" value="C:nucleus"/>
    <property type="evidence" value="ECO:0007669"/>
    <property type="project" value="TreeGrafter"/>
</dbReference>
<feature type="region of interest" description="Disordered" evidence="2">
    <location>
        <begin position="48"/>
        <end position="102"/>
    </location>
</feature>
<gene>
    <name evidence="4" type="ORF">NA57DRAFT_8111</name>
</gene>
<dbReference type="Pfam" id="PF00172">
    <property type="entry name" value="Zn_clus"/>
    <property type="match status" value="1"/>
</dbReference>
<dbReference type="InterPro" id="IPR052780">
    <property type="entry name" value="AAA_Catabolism_Regulators"/>
</dbReference>